<sequence>MAATTFTQLLRELRDMIWAAAASVQYYIADGQPISCISPCAERLRQALVGYENLPHDTEKQPLRVYVHGSHNRDKLRLGVNEFQTLVNRLPMATVCSEARSQGAIFCQAQIGLANLFYVIDAPDEPSDIGDEILKPIFVQQTTVMITNANDKKDGPKGFDSAEHLVDVVDRVFGSCVERIILSSWFRNFNSLEEIYWPHTAQILKLKDITPRFEGDQGHDKPAVFMTPERTAYRTDEFMDPTKGYDLNHVA</sequence>
<evidence type="ECO:0000313" key="1">
    <source>
        <dbReference type="EMBL" id="KAF2786047.1"/>
    </source>
</evidence>
<reference evidence="1" key="1">
    <citation type="journal article" date="2020" name="Stud. Mycol.">
        <title>101 Dothideomycetes genomes: a test case for predicting lifestyles and emergence of pathogens.</title>
        <authorList>
            <person name="Haridas S."/>
            <person name="Albert R."/>
            <person name="Binder M."/>
            <person name="Bloem J."/>
            <person name="Labutti K."/>
            <person name="Salamov A."/>
            <person name="Andreopoulos B."/>
            <person name="Baker S."/>
            <person name="Barry K."/>
            <person name="Bills G."/>
            <person name="Bluhm B."/>
            <person name="Cannon C."/>
            <person name="Castanera R."/>
            <person name="Culley D."/>
            <person name="Daum C."/>
            <person name="Ezra D."/>
            <person name="Gonzalez J."/>
            <person name="Henrissat B."/>
            <person name="Kuo A."/>
            <person name="Liang C."/>
            <person name="Lipzen A."/>
            <person name="Lutzoni F."/>
            <person name="Magnuson J."/>
            <person name="Mondo S."/>
            <person name="Nolan M."/>
            <person name="Ohm R."/>
            <person name="Pangilinan J."/>
            <person name="Park H.-J."/>
            <person name="Ramirez L."/>
            <person name="Alfaro M."/>
            <person name="Sun H."/>
            <person name="Tritt A."/>
            <person name="Yoshinaga Y."/>
            <person name="Zwiers L.-H."/>
            <person name="Turgeon B."/>
            <person name="Goodwin S."/>
            <person name="Spatafora J."/>
            <person name="Crous P."/>
            <person name="Grigoriev I."/>
        </authorList>
    </citation>
    <scope>NUCLEOTIDE SEQUENCE</scope>
    <source>
        <strain evidence="1">CBS 109.77</strain>
    </source>
</reference>
<dbReference type="Proteomes" id="UP000799757">
    <property type="component" value="Unassembled WGS sequence"/>
</dbReference>
<dbReference type="OrthoDB" id="3764745at2759"/>
<protein>
    <submittedName>
        <fullName evidence="1">Uncharacterized protein</fullName>
    </submittedName>
</protein>
<dbReference type="AlphaFoldDB" id="A0A6A6WQC1"/>
<accession>A0A6A6WQC1</accession>
<evidence type="ECO:0000313" key="2">
    <source>
        <dbReference type="Proteomes" id="UP000799757"/>
    </source>
</evidence>
<organism evidence="1 2">
    <name type="scientific">Melanomma pulvis-pyrius CBS 109.77</name>
    <dbReference type="NCBI Taxonomy" id="1314802"/>
    <lineage>
        <taxon>Eukaryota</taxon>
        <taxon>Fungi</taxon>
        <taxon>Dikarya</taxon>
        <taxon>Ascomycota</taxon>
        <taxon>Pezizomycotina</taxon>
        <taxon>Dothideomycetes</taxon>
        <taxon>Pleosporomycetidae</taxon>
        <taxon>Pleosporales</taxon>
        <taxon>Melanommataceae</taxon>
        <taxon>Melanomma</taxon>
    </lineage>
</organism>
<keyword evidence="2" id="KW-1185">Reference proteome</keyword>
<proteinExistence type="predicted"/>
<dbReference type="EMBL" id="MU002567">
    <property type="protein sequence ID" value="KAF2786047.1"/>
    <property type="molecule type" value="Genomic_DNA"/>
</dbReference>
<gene>
    <name evidence="1" type="ORF">K505DRAFT_422672</name>
</gene>
<name>A0A6A6WQC1_9PLEO</name>